<organism evidence="1 2">
    <name type="scientific">Aphanizomenon flos-aquae WA102</name>
    <dbReference type="NCBI Taxonomy" id="1710896"/>
    <lineage>
        <taxon>Bacteria</taxon>
        <taxon>Bacillati</taxon>
        <taxon>Cyanobacteriota</taxon>
        <taxon>Cyanophyceae</taxon>
        <taxon>Nostocales</taxon>
        <taxon>Aphanizomenonaceae</taxon>
        <taxon>Aphanizomenon</taxon>
    </lineage>
</organism>
<accession>A0A1B7WX18</accession>
<dbReference type="Proteomes" id="UP000092093">
    <property type="component" value="Unassembled WGS sequence"/>
</dbReference>
<reference evidence="1 2" key="1">
    <citation type="submission" date="2015-09" db="EMBL/GenBank/DDBJ databases">
        <title>Aphanizomenon flos-aquae WA102.</title>
        <authorList>
            <person name="Driscoll C."/>
        </authorList>
    </citation>
    <scope>NUCLEOTIDE SEQUENCE [LARGE SCALE GENOMIC DNA]</scope>
    <source>
        <strain evidence="1">WA102</strain>
    </source>
</reference>
<comment type="caution">
    <text evidence="1">The sequence shown here is derived from an EMBL/GenBank/DDBJ whole genome shotgun (WGS) entry which is preliminary data.</text>
</comment>
<name>A0A1B7WX18_APHFL</name>
<dbReference type="AlphaFoldDB" id="A0A1B7WX18"/>
<evidence type="ECO:0000313" key="1">
    <source>
        <dbReference type="EMBL" id="OBQ41654.1"/>
    </source>
</evidence>
<evidence type="ECO:0000313" key="2">
    <source>
        <dbReference type="Proteomes" id="UP000092093"/>
    </source>
</evidence>
<protein>
    <submittedName>
        <fullName evidence="1">Uncharacterized protein</fullName>
    </submittedName>
</protein>
<sequence>MATNKVSSGKHLKQFNDGIDLFYQSVNCPPEDTATKDGWLCAERIWKIKNDLLLDSRKKFNLV</sequence>
<dbReference type="EMBL" id="LJOW01000140">
    <property type="protein sequence ID" value="OBQ41654.1"/>
    <property type="molecule type" value="Genomic_DNA"/>
</dbReference>
<gene>
    <name evidence="1" type="ORF">AN484_20475</name>
</gene>
<proteinExistence type="predicted"/>